<evidence type="ECO:0000313" key="2">
    <source>
        <dbReference type="Proteomes" id="UP001529510"/>
    </source>
</evidence>
<reference evidence="1 2" key="1">
    <citation type="submission" date="2024-05" db="EMBL/GenBank/DDBJ databases">
        <title>Genome sequencing and assembly of Indian major carp, Cirrhinus mrigala (Hamilton, 1822).</title>
        <authorList>
            <person name="Mohindra V."/>
            <person name="Chowdhury L.M."/>
            <person name="Lal K."/>
            <person name="Jena J.K."/>
        </authorList>
    </citation>
    <scope>NUCLEOTIDE SEQUENCE [LARGE SCALE GENOMIC DNA]</scope>
    <source>
        <strain evidence="1">CM1030</strain>
        <tissue evidence="1">Blood</tissue>
    </source>
</reference>
<feature type="non-terminal residue" evidence="1">
    <location>
        <position position="1"/>
    </location>
</feature>
<proteinExistence type="predicted"/>
<organism evidence="1 2">
    <name type="scientific">Cirrhinus mrigala</name>
    <name type="common">Mrigala</name>
    <dbReference type="NCBI Taxonomy" id="683832"/>
    <lineage>
        <taxon>Eukaryota</taxon>
        <taxon>Metazoa</taxon>
        <taxon>Chordata</taxon>
        <taxon>Craniata</taxon>
        <taxon>Vertebrata</taxon>
        <taxon>Euteleostomi</taxon>
        <taxon>Actinopterygii</taxon>
        <taxon>Neopterygii</taxon>
        <taxon>Teleostei</taxon>
        <taxon>Ostariophysi</taxon>
        <taxon>Cypriniformes</taxon>
        <taxon>Cyprinidae</taxon>
        <taxon>Labeoninae</taxon>
        <taxon>Labeonini</taxon>
        <taxon>Cirrhinus</taxon>
    </lineage>
</organism>
<keyword evidence="2" id="KW-1185">Reference proteome</keyword>
<feature type="non-terminal residue" evidence="1">
    <location>
        <position position="78"/>
    </location>
</feature>
<sequence>DKVRQLKEEVRVQYHKMHQLLEDDLGRTLEVLDKAHSKYCQENSTQTLQLNERRQEAKKLLSSVQIVFDKAEDINIMK</sequence>
<dbReference type="AlphaFoldDB" id="A0ABD0PUQ4"/>
<dbReference type="Proteomes" id="UP001529510">
    <property type="component" value="Unassembled WGS sequence"/>
</dbReference>
<protein>
    <submittedName>
        <fullName evidence="1">Uncharacterized protein</fullName>
    </submittedName>
</protein>
<accession>A0ABD0PUQ4</accession>
<comment type="caution">
    <text evidence="1">The sequence shown here is derived from an EMBL/GenBank/DDBJ whole genome shotgun (WGS) entry which is preliminary data.</text>
</comment>
<gene>
    <name evidence="1" type="ORF">M9458_026658</name>
</gene>
<evidence type="ECO:0000313" key="1">
    <source>
        <dbReference type="EMBL" id="KAL0177764.1"/>
    </source>
</evidence>
<name>A0ABD0PUQ4_CIRMR</name>
<dbReference type="EMBL" id="JAMKFB020000013">
    <property type="protein sequence ID" value="KAL0177764.1"/>
    <property type="molecule type" value="Genomic_DNA"/>
</dbReference>